<dbReference type="InterPro" id="IPR000792">
    <property type="entry name" value="Tscrpt_reg_LuxR_C"/>
</dbReference>
<keyword evidence="4" id="KW-0472">Membrane</keyword>
<comment type="caution">
    <text evidence="6">The sequence shown here is derived from an EMBL/GenBank/DDBJ whole genome shotgun (WGS) entry which is preliminary data.</text>
</comment>
<dbReference type="InterPro" id="IPR016032">
    <property type="entry name" value="Sig_transdc_resp-reg_C-effctor"/>
</dbReference>
<proteinExistence type="predicted"/>
<feature type="domain" description="HTH luxR-type" evidence="5">
    <location>
        <begin position="195"/>
        <end position="252"/>
    </location>
</feature>
<dbReference type="Pfam" id="PF00196">
    <property type="entry name" value="GerE"/>
    <property type="match status" value="1"/>
</dbReference>
<dbReference type="GO" id="GO:0006355">
    <property type="term" value="P:regulation of DNA-templated transcription"/>
    <property type="evidence" value="ECO:0007669"/>
    <property type="project" value="InterPro"/>
</dbReference>
<keyword evidence="1" id="KW-0805">Transcription regulation</keyword>
<dbReference type="EMBL" id="PXYT01000005">
    <property type="protein sequence ID" value="PSR30985.1"/>
    <property type="molecule type" value="Genomic_DNA"/>
</dbReference>
<evidence type="ECO:0000256" key="3">
    <source>
        <dbReference type="ARBA" id="ARBA00023163"/>
    </source>
</evidence>
<keyword evidence="4" id="KW-0812">Transmembrane</keyword>
<reference evidence="6 7" key="1">
    <citation type="journal article" date="2014" name="BMC Genomics">
        <title>Comparison of environmental and isolate Sulfobacillus genomes reveals diverse carbon, sulfur, nitrogen, and hydrogen metabolisms.</title>
        <authorList>
            <person name="Justice N.B."/>
            <person name="Norman A."/>
            <person name="Brown C.T."/>
            <person name="Singh A."/>
            <person name="Thomas B.C."/>
            <person name="Banfield J.F."/>
        </authorList>
    </citation>
    <scope>NUCLEOTIDE SEQUENCE [LARGE SCALE GENOMIC DNA]</scope>
    <source>
        <strain evidence="6">AMDSBA1</strain>
    </source>
</reference>
<evidence type="ECO:0000256" key="2">
    <source>
        <dbReference type="ARBA" id="ARBA00023125"/>
    </source>
</evidence>
<feature type="transmembrane region" description="Helical" evidence="4">
    <location>
        <begin position="112"/>
        <end position="132"/>
    </location>
</feature>
<feature type="transmembrane region" description="Helical" evidence="4">
    <location>
        <begin position="70"/>
        <end position="92"/>
    </location>
</feature>
<evidence type="ECO:0000256" key="1">
    <source>
        <dbReference type="ARBA" id="ARBA00023015"/>
    </source>
</evidence>
<protein>
    <recommendedName>
        <fullName evidence="5">HTH luxR-type domain-containing protein</fullName>
    </recommendedName>
</protein>
<keyword evidence="4" id="KW-1133">Transmembrane helix</keyword>
<evidence type="ECO:0000313" key="7">
    <source>
        <dbReference type="Proteomes" id="UP000242699"/>
    </source>
</evidence>
<keyword evidence="2" id="KW-0238">DNA-binding</keyword>
<dbReference type="PANTHER" id="PTHR44688:SF16">
    <property type="entry name" value="DNA-BINDING TRANSCRIPTIONAL ACTIVATOR DEVR_DOSR"/>
    <property type="match status" value="1"/>
</dbReference>
<sequence length="260" mass="29421">MRHLTLRGMTAMSGLRGMTLVMTGVFLVQQHQLFSHWPNALMLAGYLGVVVVATVLWWQRPSRRMGCQSVLWVADAVIITILFLIFSTPHSSAPALLPVLAYEAELYWPRRGALLGGWMAGIIFLLVWWIRLWAHQPTFSPTTLLFWITVLSVLIIFPLYVVPLSSIDQSAGLPPDASESATALQVPSLSVDSPWSILSARERDIWPWLLSKASFRDIAAQLTIDMGTVKTHASRIYHKRRVRDREELRQRYAPQNPEHG</sequence>
<organism evidence="6 7">
    <name type="scientific">Sulfobacillus benefaciens</name>
    <dbReference type="NCBI Taxonomy" id="453960"/>
    <lineage>
        <taxon>Bacteria</taxon>
        <taxon>Bacillati</taxon>
        <taxon>Bacillota</taxon>
        <taxon>Clostridia</taxon>
        <taxon>Eubacteriales</taxon>
        <taxon>Clostridiales Family XVII. Incertae Sedis</taxon>
        <taxon>Sulfobacillus</taxon>
    </lineage>
</organism>
<feature type="transmembrane region" description="Helical" evidence="4">
    <location>
        <begin position="144"/>
        <end position="162"/>
    </location>
</feature>
<dbReference type="InterPro" id="IPR036388">
    <property type="entry name" value="WH-like_DNA-bd_sf"/>
</dbReference>
<evidence type="ECO:0000259" key="5">
    <source>
        <dbReference type="SMART" id="SM00421"/>
    </source>
</evidence>
<name>A0A2T2X922_9FIRM</name>
<dbReference type="GO" id="GO:0003677">
    <property type="term" value="F:DNA binding"/>
    <property type="evidence" value="ECO:0007669"/>
    <property type="project" value="UniProtKB-KW"/>
</dbReference>
<feature type="transmembrane region" description="Helical" evidence="4">
    <location>
        <begin position="40"/>
        <end position="58"/>
    </location>
</feature>
<dbReference type="Gene3D" id="1.10.10.10">
    <property type="entry name" value="Winged helix-like DNA-binding domain superfamily/Winged helix DNA-binding domain"/>
    <property type="match status" value="1"/>
</dbReference>
<dbReference type="Proteomes" id="UP000242699">
    <property type="component" value="Unassembled WGS sequence"/>
</dbReference>
<accession>A0A2T2X922</accession>
<dbReference type="SMART" id="SM00421">
    <property type="entry name" value="HTH_LUXR"/>
    <property type="match status" value="1"/>
</dbReference>
<keyword evidence="3" id="KW-0804">Transcription</keyword>
<gene>
    <name evidence="6" type="ORF">C7B43_03800</name>
</gene>
<evidence type="ECO:0000256" key="4">
    <source>
        <dbReference type="SAM" id="Phobius"/>
    </source>
</evidence>
<dbReference type="SUPFAM" id="SSF46894">
    <property type="entry name" value="C-terminal effector domain of the bipartite response regulators"/>
    <property type="match status" value="1"/>
</dbReference>
<evidence type="ECO:0000313" key="6">
    <source>
        <dbReference type="EMBL" id="PSR30985.1"/>
    </source>
</evidence>
<dbReference type="PANTHER" id="PTHR44688">
    <property type="entry name" value="DNA-BINDING TRANSCRIPTIONAL ACTIVATOR DEVR_DOSR"/>
    <property type="match status" value="1"/>
</dbReference>
<dbReference type="AlphaFoldDB" id="A0A2T2X922"/>